<accession>A0ABU7RFZ0</accession>
<comment type="caution">
    <text evidence="5">The sequence shown here is derived from an EMBL/GenBank/DDBJ whole genome shotgun (WGS) entry which is preliminary data.</text>
</comment>
<keyword evidence="3" id="KW-0472">Membrane</keyword>
<evidence type="ECO:0000313" key="6">
    <source>
        <dbReference type="Proteomes" id="UP001357452"/>
    </source>
</evidence>
<protein>
    <submittedName>
        <fullName evidence="5">SdiA-regulated domain-containing protein</fullName>
    </submittedName>
</protein>
<organism evidence="5 6">
    <name type="scientific">Niabella digestorum</name>
    <dbReference type="NCBI Taxonomy" id="3117701"/>
    <lineage>
        <taxon>Bacteria</taxon>
        <taxon>Pseudomonadati</taxon>
        <taxon>Bacteroidota</taxon>
        <taxon>Chitinophagia</taxon>
        <taxon>Chitinophagales</taxon>
        <taxon>Chitinophagaceae</taxon>
        <taxon>Niabella</taxon>
    </lineage>
</organism>
<evidence type="ECO:0000313" key="5">
    <source>
        <dbReference type="EMBL" id="MEE6186914.1"/>
    </source>
</evidence>
<feature type="signal peptide" evidence="4">
    <location>
        <begin position="1"/>
        <end position="19"/>
    </location>
</feature>
<dbReference type="Pfam" id="PF06977">
    <property type="entry name" value="SdiA-regulated"/>
    <property type="match status" value="1"/>
</dbReference>
<dbReference type="InterPro" id="IPR009722">
    <property type="entry name" value="YjiK/CarP"/>
</dbReference>
<evidence type="ECO:0000256" key="1">
    <source>
        <dbReference type="ARBA" id="ARBA00004236"/>
    </source>
</evidence>
<dbReference type="Proteomes" id="UP001357452">
    <property type="component" value="Unassembled WGS sequence"/>
</dbReference>
<name>A0ABU7RFZ0_9BACT</name>
<keyword evidence="4" id="KW-0732">Signal</keyword>
<keyword evidence="6" id="KW-1185">Reference proteome</keyword>
<keyword evidence="2" id="KW-1003">Cell membrane</keyword>
<evidence type="ECO:0000256" key="2">
    <source>
        <dbReference type="ARBA" id="ARBA00022475"/>
    </source>
</evidence>
<reference evidence="5 6" key="1">
    <citation type="submission" date="2024-01" db="EMBL/GenBank/DDBJ databases">
        <title>Niabella digestum sp. nov., isolated from waste digestion system.</title>
        <authorList>
            <person name="Zhang L."/>
        </authorList>
    </citation>
    <scope>NUCLEOTIDE SEQUENCE [LARGE SCALE GENOMIC DNA]</scope>
    <source>
        <strain evidence="5 6">A18</strain>
    </source>
</reference>
<sequence>MNCKKFFATIILCVSIIVACGNKSENTATSPPGYDLSVFEKILLPDVLLEVSGIAFAPGKFDSIYVNQDEDGIIFKVELASEKYHTSDFGIPGDFEDIAIQNDTLLVLQSDGSFYGFILSDLHNRRSQPFAIYKKILPKGEYEGLFADSLTGSYHAMCKSCKGDKKNKQLSIYQLQFINGELTPVKKHIMSTEKILEYANNNIAFQPSALARHPLTQDFYIISSVNKSLIVVNNNWEVSGIYPLDRKTLMQPEGLAFDKYGNMYISSEGDELQSARILKFHYSNDR</sequence>
<dbReference type="SUPFAM" id="SSF101898">
    <property type="entry name" value="NHL repeat"/>
    <property type="match status" value="1"/>
</dbReference>
<evidence type="ECO:0000256" key="4">
    <source>
        <dbReference type="SAM" id="SignalP"/>
    </source>
</evidence>
<dbReference type="RefSeq" id="WP_330974323.1">
    <property type="nucleotide sequence ID" value="NZ_JAZGLY010000003.1"/>
</dbReference>
<dbReference type="PROSITE" id="PS51257">
    <property type="entry name" value="PROKAR_LIPOPROTEIN"/>
    <property type="match status" value="1"/>
</dbReference>
<evidence type="ECO:0000256" key="3">
    <source>
        <dbReference type="ARBA" id="ARBA00023136"/>
    </source>
</evidence>
<comment type="subcellular location">
    <subcellularLocation>
        <location evidence="1">Cell membrane</location>
    </subcellularLocation>
</comment>
<gene>
    <name evidence="5" type="ORF">V2H41_06480</name>
</gene>
<dbReference type="EMBL" id="JAZGLY010000003">
    <property type="protein sequence ID" value="MEE6186914.1"/>
    <property type="molecule type" value="Genomic_DNA"/>
</dbReference>
<proteinExistence type="predicted"/>
<feature type="chain" id="PRO_5046984845" evidence="4">
    <location>
        <begin position="20"/>
        <end position="286"/>
    </location>
</feature>